<evidence type="ECO:0000313" key="2">
    <source>
        <dbReference type="Proteomes" id="UP000247584"/>
    </source>
</evidence>
<evidence type="ECO:0000313" key="1">
    <source>
        <dbReference type="EMBL" id="PYE61120.1"/>
    </source>
</evidence>
<evidence type="ECO:0008006" key="3">
    <source>
        <dbReference type="Google" id="ProtNLM"/>
    </source>
</evidence>
<dbReference type="RefSeq" id="WP_025009593.1">
    <property type="nucleotide sequence ID" value="NZ_BMXX01000017.1"/>
</dbReference>
<comment type="caution">
    <text evidence="1">The sequence shown here is derived from an EMBL/GenBank/DDBJ whole genome shotgun (WGS) entry which is preliminary data.</text>
</comment>
<dbReference type="PIRSF" id="PIRSF028589">
    <property type="entry name" value="UCP028589"/>
    <property type="match status" value="1"/>
</dbReference>
<organism evidence="1 2">
    <name type="scientific">Shewanella chilikensis</name>
    <dbReference type="NCBI Taxonomy" id="558541"/>
    <lineage>
        <taxon>Bacteria</taxon>
        <taxon>Pseudomonadati</taxon>
        <taxon>Pseudomonadota</taxon>
        <taxon>Gammaproteobacteria</taxon>
        <taxon>Alteromonadales</taxon>
        <taxon>Shewanellaceae</taxon>
        <taxon>Shewanella</taxon>
    </lineage>
</organism>
<reference evidence="1 2" key="1">
    <citation type="submission" date="2018-06" db="EMBL/GenBank/DDBJ databases">
        <title>Genomic Encyclopedia of Type Strains, Phase III (KMG-III): the genomes of soil and plant-associated and newly described type strains.</title>
        <authorList>
            <person name="Whitman W."/>
        </authorList>
    </citation>
    <scope>NUCLEOTIDE SEQUENCE [LARGE SCALE GENOMIC DNA]</scope>
    <source>
        <strain evidence="1 2">JC5</strain>
    </source>
</reference>
<name>A0ABX5PTC3_9GAMM</name>
<dbReference type="GeneID" id="93809014"/>
<dbReference type="Proteomes" id="UP000247584">
    <property type="component" value="Unassembled WGS sequence"/>
</dbReference>
<keyword evidence="2" id="KW-1185">Reference proteome</keyword>
<protein>
    <recommendedName>
        <fullName evidence="3">Phage tail protein</fullName>
    </recommendedName>
</protein>
<dbReference type="InterPro" id="IPR016893">
    <property type="entry name" value="UCP028589"/>
</dbReference>
<sequence length="239" mass="24979">MSVIVKESYIGAGIVYVAGRDVGNASGVEVSIEQEEKSLPNYRGGGGNYDSVTKVSSVKLKMTLNAFSNENLALALRGKVSVLTADPVDNEIVVAKLDGLAPTEKLIDISKPVTVTNSDGTTAYDVDVDYYVSAAGIRAIGTGEIVDGAQLKVSYTSAAGNALEALTEAGVTVPVVIDGMNDANGKPCVLRFYLWKPSPTSSLSLITDDYGSFDIEGEVLANDAIVAAGKSKFFKRLAA</sequence>
<gene>
    <name evidence="1" type="ORF">C8J23_101162</name>
</gene>
<accession>A0ABX5PTC3</accession>
<proteinExistence type="predicted"/>
<dbReference type="EMBL" id="QJSY01000001">
    <property type="protein sequence ID" value="PYE61120.1"/>
    <property type="molecule type" value="Genomic_DNA"/>
</dbReference>